<feature type="domain" description="Aldehyde oxidase/xanthine dehydrogenase a/b hammerhead" evidence="3">
    <location>
        <begin position="15"/>
        <end position="125"/>
    </location>
</feature>
<dbReference type="InterPro" id="IPR037165">
    <property type="entry name" value="AldOxase/xan_DH_Mopterin-bd_sf"/>
</dbReference>
<dbReference type="SUPFAM" id="SSF56003">
    <property type="entry name" value="Molybdenum cofactor-binding domain"/>
    <property type="match status" value="1"/>
</dbReference>
<evidence type="ECO:0000313" key="6">
    <source>
        <dbReference type="Proteomes" id="UP000657075"/>
    </source>
</evidence>
<reference evidence="5" key="2">
    <citation type="submission" date="2020-09" db="EMBL/GenBank/DDBJ databases">
        <authorList>
            <person name="Sun Q."/>
            <person name="Ohkuma M."/>
        </authorList>
    </citation>
    <scope>NUCLEOTIDE SEQUENCE</scope>
    <source>
        <strain evidence="5">JCM 11219</strain>
    </source>
</reference>
<dbReference type="InterPro" id="IPR008274">
    <property type="entry name" value="AldOxase/xan_DH_MoCoBD1"/>
</dbReference>
<dbReference type="InterPro" id="IPR000674">
    <property type="entry name" value="Ald_Oxase/Xan_DH_a/b"/>
</dbReference>
<dbReference type="OrthoDB" id="57164at2157"/>
<dbReference type="RefSeq" id="WP_188603124.1">
    <property type="nucleotide sequence ID" value="NZ_AP026830.1"/>
</dbReference>
<evidence type="ECO:0000313" key="5">
    <source>
        <dbReference type="EMBL" id="GGI76729.1"/>
    </source>
</evidence>
<dbReference type="Gene3D" id="3.30.365.10">
    <property type="entry name" value="Aldehyde oxidase/xanthine dehydrogenase, molybdopterin binding domain"/>
    <property type="match status" value="4"/>
</dbReference>
<keyword evidence="1" id="KW-0500">Molybdenum</keyword>
<dbReference type="EMBL" id="BMNM01000004">
    <property type="protein sequence ID" value="GGI76729.1"/>
    <property type="molecule type" value="Genomic_DNA"/>
</dbReference>
<dbReference type="Gene3D" id="3.90.1170.50">
    <property type="entry name" value="Aldehyde oxidase/xanthine dehydrogenase, a/b hammerhead"/>
    <property type="match status" value="1"/>
</dbReference>
<dbReference type="GeneID" id="76208014"/>
<dbReference type="SMART" id="SM01008">
    <property type="entry name" value="Ald_Xan_dh_C"/>
    <property type="match status" value="1"/>
</dbReference>
<organism evidence="5 6">
    <name type="scientific">Vulcanisaeta souniana JCM 11219</name>
    <dbReference type="NCBI Taxonomy" id="1293586"/>
    <lineage>
        <taxon>Archaea</taxon>
        <taxon>Thermoproteota</taxon>
        <taxon>Thermoprotei</taxon>
        <taxon>Thermoproteales</taxon>
        <taxon>Thermoproteaceae</taxon>
        <taxon>Vulcanisaeta</taxon>
    </lineage>
</organism>
<evidence type="ECO:0000256" key="2">
    <source>
        <dbReference type="ARBA" id="ARBA00023002"/>
    </source>
</evidence>
<dbReference type="InterPro" id="IPR046867">
    <property type="entry name" value="AldOxase/xan_DH_MoCoBD2"/>
</dbReference>
<name>A0A830EJ81_9CREN</name>
<dbReference type="Pfam" id="PF20256">
    <property type="entry name" value="MoCoBD_2"/>
    <property type="match status" value="1"/>
</dbReference>
<dbReference type="Proteomes" id="UP001060771">
    <property type="component" value="Chromosome"/>
</dbReference>
<evidence type="ECO:0000313" key="4">
    <source>
        <dbReference type="EMBL" id="BDR93381.1"/>
    </source>
</evidence>
<reference evidence="5" key="1">
    <citation type="journal article" date="2014" name="Int. J. Syst. Evol. Microbiol.">
        <title>Complete genome sequence of Corynebacterium casei LMG S-19264T (=DSM 44701T), isolated from a smear-ripened cheese.</title>
        <authorList>
            <consortium name="US DOE Joint Genome Institute (JGI-PGF)"/>
            <person name="Walter F."/>
            <person name="Albersmeier A."/>
            <person name="Kalinowski J."/>
            <person name="Ruckert C."/>
        </authorList>
    </citation>
    <scope>NUCLEOTIDE SEQUENCE</scope>
    <source>
        <strain evidence="5">JCM 11219</strain>
    </source>
</reference>
<dbReference type="PANTHER" id="PTHR11908">
    <property type="entry name" value="XANTHINE DEHYDROGENASE"/>
    <property type="match status" value="1"/>
</dbReference>
<dbReference type="Pfam" id="PF01315">
    <property type="entry name" value="Ald_Xan_dh_C"/>
    <property type="match status" value="1"/>
</dbReference>
<gene>
    <name evidence="5" type="ORF">GCM10007112_11870</name>
    <name evidence="4" type="ORF">Vsou_24740</name>
</gene>
<reference evidence="7" key="3">
    <citation type="submission" date="2022-09" db="EMBL/GenBank/DDBJ databases">
        <title>Complete genome sequence of Vulcanisaeta souniana.</title>
        <authorList>
            <person name="Kato S."/>
            <person name="Itoh T."/>
            <person name="Ohkuma M."/>
        </authorList>
    </citation>
    <scope>NUCLEOTIDE SEQUENCE [LARGE SCALE GENOMIC DNA]</scope>
    <source>
        <strain evidence="7">JCM 11219</strain>
    </source>
</reference>
<reference evidence="4" key="4">
    <citation type="journal article" date="2023" name="Microbiol. Resour. Announc.">
        <title>Complete Genome Sequence of Vulcanisaeta souniana Strain IC-059, a Hyperthermophilic Archaeon Isolated from Hot Spring Water in Japan.</title>
        <authorList>
            <person name="Kato S."/>
            <person name="Itoh T."/>
            <person name="Wu L."/>
            <person name="Ma J."/>
            <person name="Ohkuma M."/>
        </authorList>
    </citation>
    <scope>NUCLEOTIDE SEQUENCE</scope>
    <source>
        <strain evidence="4">JCM 11219</strain>
    </source>
</reference>
<proteinExistence type="predicted"/>
<evidence type="ECO:0000313" key="7">
    <source>
        <dbReference type="Proteomes" id="UP001060771"/>
    </source>
</evidence>
<dbReference type="GO" id="GO:0016491">
    <property type="term" value="F:oxidoreductase activity"/>
    <property type="evidence" value="ECO:0007669"/>
    <property type="project" value="UniProtKB-KW"/>
</dbReference>
<dbReference type="Proteomes" id="UP000657075">
    <property type="component" value="Unassembled WGS sequence"/>
</dbReference>
<dbReference type="EMBL" id="AP026830">
    <property type="protein sequence ID" value="BDR93381.1"/>
    <property type="molecule type" value="Genomic_DNA"/>
</dbReference>
<keyword evidence="7" id="KW-1185">Reference proteome</keyword>
<dbReference type="SUPFAM" id="SSF54665">
    <property type="entry name" value="CO dehydrogenase molybdoprotein N-domain-like"/>
    <property type="match status" value="1"/>
</dbReference>
<dbReference type="InterPro" id="IPR036856">
    <property type="entry name" value="Ald_Oxase/Xan_DH_a/b_sf"/>
</dbReference>
<keyword evidence="2" id="KW-0560">Oxidoreductase</keyword>
<dbReference type="AlphaFoldDB" id="A0A830EJ81"/>
<dbReference type="PANTHER" id="PTHR11908:SF132">
    <property type="entry name" value="ALDEHYDE OXIDASE 1-RELATED"/>
    <property type="match status" value="1"/>
</dbReference>
<accession>A0A830EJ81</accession>
<dbReference type="GO" id="GO:0005506">
    <property type="term" value="F:iron ion binding"/>
    <property type="evidence" value="ECO:0007669"/>
    <property type="project" value="InterPro"/>
</dbReference>
<sequence>MSKLPHYREGLRAVTASGEYIDDIPTLPGTLYMAIYRSPYAHARILRVDLGGVLEHGGIAYGPNDLAKVIPNQFPLAVEAPIKYYPFARDKARFVGEPIAVVLANDPYKAIDLLDYVQVDFEPLKPVVSFDDALKGDVLVHEEVKSNIAMYRHMKFGPVDKVFSESPILVKREFYYPKHSAMPLETYGVLAHYIGGELNVWANVQGPMLIAYFVARALGIPTSNLRLFSPRDVGGSFGSKYSLYPYITLAAAASILSGKPVKWVESRTEHLVGSNSGGARKGVVEVAATRDGMIQGFRFRFYEDVGAYPRPPDPGALFRVHGNMNGAYDVRAIEVEDYVVITNKLPTGLNRAYGGPPFYYMFEIAVNELARELGIDPLELRIKNLVREFPKKVGDEYFYETVTGGLYPRQDYERVVRAIEPEYRRWLEERRKNPNIGVGVAVIVEPAGTNLGYTDLAIEPSKRKYPHSGSGSYVTISIDMSGYIRVFVNGTNEGLGHETTLAEVIASEFGVDPSIVAVENRVDTTRTWALSDGSYSSRFAPIVVSAAILAARQLKDKLTRLAMAILGTDKVGYENGQFYDINNPSRRIDIRRMASSINWDPGSLPEGLDASLSATVFYQPPTVKAAEGDRINSSATYAIQAQLAVIELDPNTYDIKVRKYVIAHDAGRVLKREFVDGQLMGGLMHGLALTLYEELMYDDQGNPVTTSLDIYESPTLAEAVGIDMEFIHFETPTKHLVSGAHGVGEGVMMGVPAAIVNALASIIGKAVTDLPLRPYKIMRAIEG</sequence>
<protein>
    <submittedName>
        <fullName evidence="5">Xanthine dehydrogenase</fullName>
    </submittedName>
</protein>
<dbReference type="Pfam" id="PF02738">
    <property type="entry name" value="MoCoBD_1"/>
    <property type="match status" value="1"/>
</dbReference>
<evidence type="ECO:0000259" key="3">
    <source>
        <dbReference type="SMART" id="SM01008"/>
    </source>
</evidence>
<dbReference type="InterPro" id="IPR016208">
    <property type="entry name" value="Ald_Oxase/xanthine_DH-like"/>
</dbReference>
<evidence type="ECO:0000256" key="1">
    <source>
        <dbReference type="ARBA" id="ARBA00022505"/>
    </source>
</evidence>